<evidence type="ECO:0000313" key="1">
    <source>
        <dbReference type="EMBL" id="KAK6920139.1"/>
    </source>
</evidence>
<gene>
    <name evidence="1" type="ORF">RJ641_016043</name>
</gene>
<dbReference type="EMBL" id="JBAMMX010000021">
    <property type="protein sequence ID" value="KAK6920139.1"/>
    <property type="molecule type" value="Genomic_DNA"/>
</dbReference>
<reference evidence="1 2" key="1">
    <citation type="submission" date="2023-12" db="EMBL/GenBank/DDBJ databases">
        <title>A high-quality genome assembly for Dillenia turbinata (Dilleniales).</title>
        <authorList>
            <person name="Chanderbali A."/>
        </authorList>
    </citation>
    <scope>NUCLEOTIDE SEQUENCE [LARGE SCALE GENOMIC DNA]</scope>
    <source>
        <strain evidence="1">LSX21</strain>
        <tissue evidence="1">Leaf</tissue>
    </source>
</reference>
<proteinExistence type="predicted"/>
<evidence type="ECO:0000313" key="2">
    <source>
        <dbReference type="Proteomes" id="UP001370490"/>
    </source>
</evidence>
<keyword evidence="2" id="KW-1185">Reference proteome</keyword>
<accession>A0AAN8UT41</accession>
<protein>
    <submittedName>
        <fullName evidence="1">Uncharacterized protein</fullName>
    </submittedName>
</protein>
<comment type="caution">
    <text evidence="1">The sequence shown here is derived from an EMBL/GenBank/DDBJ whole genome shotgun (WGS) entry which is preliminary data.</text>
</comment>
<dbReference type="Proteomes" id="UP001370490">
    <property type="component" value="Unassembled WGS sequence"/>
</dbReference>
<organism evidence="1 2">
    <name type="scientific">Dillenia turbinata</name>
    <dbReference type="NCBI Taxonomy" id="194707"/>
    <lineage>
        <taxon>Eukaryota</taxon>
        <taxon>Viridiplantae</taxon>
        <taxon>Streptophyta</taxon>
        <taxon>Embryophyta</taxon>
        <taxon>Tracheophyta</taxon>
        <taxon>Spermatophyta</taxon>
        <taxon>Magnoliopsida</taxon>
        <taxon>eudicotyledons</taxon>
        <taxon>Gunneridae</taxon>
        <taxon>Pentapetalae</taxon>
        <taxon>Dilleniales</taxon>
        <taxon>Dilleniaceae</taxon>
        <taxon>Dillenia</taxon>
    </lineage>
</organism>
<sequence length="85" mass="9712">MPPKLCGKPWVCLVTSKAKWASHGLMFKLEEQSCSALDTYSPRLVYSSLLSQSKTLLQVISSQGSYFKPRFHEPCRILNPKLRRI</sequence>
<name>A0AAN8UT41_9MAGN</name>
<dbReference type="AlphaFoldDB" id="A0AAN8UT41"/>